<dbReference type="AlphaFoldDB" id="A0AAV4XAN4"/>
<gene>
    <name evidence="1" type="ORF">CEXT_675831</name>
</gene>
<proteinExistence type="predicted"/>
<evidence type="ECO:0000313" key="2">
    <source>
        <dbReference type="Proteomes" id="UP001054945"/>
    </source>
</evidence>
<name>A0AAV4XAN4_CAEEX</name>
<evidence type="ECO:0000313" key="1">
    <source>
        <dbReference type="EMBL" id="GIY92155.1"/>
    </source>
</evidence>
<keyword evidence="2" id="KW-1185">Reference proteome</keyword>
<organism evidence="1 2">
    <name type="scientific">Caerostris extrusa</name>
    <name type="common">Bark spider</name>
    <name type="synonym">Caerostris bankana</name>
    <dbReference type="NCBI Taxonomy" id="172846"/>
    <lineage>
        <taxon>Eukaryota</taxon>
        <taxon>Metazoa</taxon>
        <taxon>Ecdysozoa</taxon>
        <taxon>Arthropoda</taxon>
        <taxon>Chelicerata</taxon>
        <taxon>Arachnida</taxon>
        <taxon>Araneae</taxon>
        <taxon>Araneomorphae</taxon>
        <taxon>Entelegynae</taxon>
        <taxon>Araneoidea</taxon>
        <taxon>Araneidae</taxon>
        <taxon>Caerostris</taxon>
    </lineage>
</organism>
<sequence length="202" mass="22547">MLKDYETSCNTDSNKEATQNATINTGAALLQLFLSSSLPQATREQTSSRNSLAPVHPFSFVSVTDMQHPLAETSGAATNGKTNGLITELQYSVWQQKGTTTLANDGPEFTADKRLPFVWGRKGFVAILKRGNCDDHYVSEKLKKFIMEFKSPNELGCHLHQTSQLTADDLQGQNQMTVEWETMRILIKMLLSTTSYSNLMLY</sequence>
<dbReference type="EMBL" id="BPLR01017506">
    <property type="protein sequence ID" value="GIY92155.1"/>
    <property type="molecule type" value="Genomic_DNA"/>
</dbReference>
<comment type="caution">
    <text evidence="1">The sequence shown here is derived from an EMBL/GenBank/DDBJ whole genome shotgun (WGS) entry which is preliminary data.</text>
</comment>
<dbReference type="Proteomes" id="UP001054945">
    <property type="component" value="Unassembled WGS sequence"/>
</dbReference>
<protein>
    <submittedName>
        <fullName evidence="1">Uncharacterized protein</fullName>
    </submittedName>
</protein>
<accession>A0AAV4XAN4</accession>
<reference evidence="1 2" key="1">
    <citation type="submission" date="2021-06" db="EMBL/GenBank/DDBJ databases">
        <title>Caerostris extrusa draft genome.</title>
        <authorList>
            <person name="Kono N."/>
            <person name="Arakawa K."/>
        </authorList>
    </citation>
    <scope>NUCLEOTIDE SEQUENCE [LARGE SCALE GENOMIC DNA]</scope>
</reference>